<feature type="domain" description="Asl1-like glycosyl hydrolase catalytic" evidence="3">
    <location>
        <begin position="116"/>
        <end position="348"/>
    </location>
</feature>
<feature type="region of interest" description="Disordered" evidence="1">
    <location>
        <begin position="35"/>
        <end position="110"/>
    </location>
</feature>
<evidence type="ECO:0000313" key="4">
    <source>
        <dbReference type="EMBL" id="KAB5591447.1"/>
    </source>
</evidence>
<dbReference type="Proteomes" id="UP000383932">
    <property type="component" value="Unassembled WGS sequence"/>
</dbReference>
<organism evidence="4 5">
    <name type="scientific">Ceratobasidium theobromae</name>
    <dbReference type="NCBI Taxonomy" id="1582974"/>
    <lineage>
        <taxon>Eukaryota</taxon>
        <taxon>Fungi</taxon>
        <taxon>Dikarya</taxon>
        <taxon>Basidiomycota</taxon>
        <taxon>Agaricomycotina</taxon>
        <taxon>Agaricomycetes</taxon>
        <taxon>Cantharellales</taxon>
        <taxon>Ceratobasidiaceae</taxon>
        <taxon>Ceratobasidium</taxon>
    </lineage>
</organism>
<sequence length="351" mass="38047">MAVMSRLLPLVAYSTFAIFMLALLATPTNALSGEPHIRVGRGHDSIAKRRRNPVKRAKRCRPKSASLVSSSAEPTSTPAAPAVPATTAPETTKAQSTPAPVSTPASSGGSHKKLLLAWPNGDTDLEKYAYGTNVAGLYTWGPWKPGNADALGIKFFPMLWGFKQEGDFKAQVSTDNCGLIFGMNEPNQDGQSDMSAAAGATLWNTLVRPLKEKGCQLVSPATTSAPSGKKWMQDMINACGGDCGFDYIGIHWYGTSISEFKAYVDDFYATFGKPLIISEYACQNFAGGAQCSKDETNTFHYTMAAWFDNHPGVHMYAPFGFMHDMVNVNYDNQLMGSDGSPNDLGKYYLYH</sequence>
<dbReference type="Pfam" id="PF11790">
    <property type="entry name" value="Glyco_hydro_cc"/>
    <property type="match status" value="1"/>
</dbReference>
<dbReference type="OrthoDB" id="5959761at2759"/>
<feature type="compositionally biased region" description="Basic and acidic residues" evidence="1">
    <location>
        <begin position="35"/>
        <end position="47"/>
    </location>
</feature>
<comment type="caution">
    <text evidence="4">The sequence shown here is derived from an EMBL/GenBank/DDBJ whole genome shotgun (WGS) entry which is preliminary data.</text>
</comment>
<dbReference type="InterPro" id="IPR017853">
    <property type="entry name" value="GH"/>
</dbReference>
<dbReference type="AlphaFoldDB" id="A0A5N5QJH9"/>
<evidence type="ECO:0000313" key="5">
    <source>
        <dbReference type="Proteomes" id="UP000383932"/>
    </source>
</evidence>
<proteinExistence type="predicted"/>
<gene>
    <name evidence="4" type="ORF">CTheo_5128</name>
</gene>
<reference evidence="4 5" key="1">
    <citation type="journal article" date="2019" name="Fungal Biol. Biotechnol.">
        <title>Draft genome sequence of fastidious pathogen Ceratobasidium theobromae, which causes vascular-streak dieback in Theobroma cacao.</title>
        <authorList>
            <person name="Ali S.S."/>
            <person name="Asman A."/>
            <person name="Shao J."/>
            <person name="Firmansyah A.P."/>
            <person name="Susilo A.W."/>
            <person name="Rosmana A."/>
            <person name="McMahon P."/>
            <person name="Junaid M."/>
            <person name="Guest D."/>
            <person name="Kheng T.Y."/>
            <person name="Meinhardt L.W."/>
            <person name="Bailey B.A."/>
        </authorList>
    </citation>
    <scope>NUCLEOTIDE SEQUENCE [LARGE SCALE GENOMIC DNA]</scope>
    <source>
        <strain evidence="4 5">CT2</strain>
    </source>
</reference>
<dbReference type="PANTHER" id="PTHR34154">
    <property type="entry name" value="ALKALI-SENSITIVE LINKAGE PROTEIN 1"/>
    <property type="match status" value="1"/>
</dbReference>
<dbReference type="InterPro" id="IPR053183">
    <property type="entry name" value="ASL1"/>
</dbReference>
<dbReference type="GO" id="GO:0009277">
    <property type="term" value="C:fungal-type cell wall"/>
    <property type="evidence" value="ECO:0007669"/>
    <property type="project" value="TreeGrafter"/>
</dbReference>
<evidence type="ECO:0000256" key="1">
    <source>
        <dbReference type="SAM" id="MobiDB-lite"/>
    </source>
</evidence>
<dbReference type="SUPFAM" id="SSF51445">
    <property type="entry name" value="(Trans)glycosidases"/>
    <property type="match status" value="1"/>
</dbReference>
<dbReference type="Gene3D" id="3.20.20.80">
    <property type="entry name" value="Glycosidases"/>
    <property type="match status" value="1"/>
</dbReference>
<keyword evidence="2" id="KW-0732">Signal</keyword>
<feature type="compositionally biased region" description="Low complexity" evidence="1">
    <location>
        <begin position="68"/>
        <end position="109"/>
    </location>
</feature>
<keyword evidence="5" id="KW-1185">Reference proteome</keyword>
<dbReference type="EMBL" id="SSOP01000105">
    <property type="protein sequence ID" value="KAB5591447.1"/>
    <property type="molecule type" value="Genomic_DNA"/>
</dbReference>
<feature type="chain" id="PRO_5024286189" evidence="2">
    <location>
        <begin position="31"/>
        <end position="351"/>
    </location>
</feature>
<dbReference type="GO" id="GO:0071966">
    <property type="term" value="P:fungal-type cell wall polysaccharide metabolic process"/>
    <property type="evidence" value="ECO:0007669"/>
    <property type="project" value="TreeGrafter"/>
</dbReference>
<dbReference type="PANTHER" id="PTHR34154:SF3">
    <property type="entry name" value="ALKALI-SENSITIVE LINKAGE PROTEIN 1"/>
    <property type="match status" value="1"/>
</dbReference>
<dbReference type="InterPro" id="IPR024655">
    <property type="entry name" value="Asl1_glyco_hydro_catalytic"/>
</dbReference>
<feature type="compositionally biased region" description="Basic residues" evidence="1">
    <location>
        <begin position="48"/>
        <end position="62"/>
    </location>
</feature>
<feature type="signal peptide" evidence="2">
    <location>
        <begin position="1"/>
        <end position="30"/>
    </location>
</feature>
<name>A0A5N5QJH9_9AGAM</name>
<evidence type="ECO:0000256" key="2">
    <source>
        <dbReference type="SAM" id="SignalP"/>
    </source>
</evidence>
<evidence type="ECO:0000259" key="3">
    <source>
        <dbReference type="Pfam" id="PF11790"/>
    </source>
</evidence>
<protein>
    <submittedName>
        <fullName evidence="4">Putative effector protein</fullName>
    </submittedName>
</protein>
<accession>A0A5N5QJH9</accession>